<evidence type="ECO:0000313" key="11">
    <source>
        <dbReference type="EMBL" id="AAP79136.1"/>
    </source>
</evidence>
<evidence type="ECO:0000256" key="5">
    <source>
        <dbReference type="ARBA" id="ARBA00022781"/>
    </source>
</evidence>
<evidence type="ECO:0000256" key="2">
    <source>
        <dbReference type="ARBA" id="ARBA00004525"/>
    </source>
</evidence>
<dbReference type="NCBIfam" id="TIGR01146">
    <property type="entry name" value="ATPsyn_F1gamma"/>
    <property type="match status" value="1"/>
</dbReference>
<dbReference type="HOGENOM" id="CLU_050669_0_0_1"/>
<dbReference type="GO" id="GO:0009535">
    <property type="term" value="C:chloroplast thylakoid membrane"/>
    <property type="evidence" value="ECO:0007669"/>
    <property type="project" value="UniProtKB-SubCell"/>
</dbReference>
<dbReference type="GO" id="GO:0046933">
    <property type="term" value="F:proton-transporting ATP synthase activity, rotational mechanism"/>
    <property type="evidence" value="ECO:0007669"/>
    <property type="project" value="InterPro"/>
</dbReference>
<comment type="subcellular location">
    <subcellularLocation>
        <location evidence="2">Plastid</location>
        <location evidence="2">Chloroplast thylakoid membrane</location>
        <topology evidence="2">Peripheral membrane protein</topology>
    </subcellularLocation>
</comment>
<evidence type="ECO:0000256" key="10">
    <source>
        <dbReference type="ARBA" id="ARBA00031066"/>
    </source>
</evidence>
<dbReference type="PANTHER" id="PTHR11693">
    <property type="entry name" value="ATP SYNTHASE GAMMA CHAIN"/>
    <property type="match status" value="1"/>
</dbReference>
<evidence type="ECO:0000256" key="1">
    <source>
        <dbReference type="ARBA" id="ARBA00003456"/>
    </source>
</evidence>
<keyword evidence="4" id="KW-0813">Transport</keyword>
<dbReference type="InterPro" id="IPR000131">
    <property type="entry name" value="ATP_synth_F1_gsu"/>
</dbReference>
<protein>
    <recommendedName>
        <fullName evidence="10">F-ATPase gamma subunit</fullName>
    </recommendedName>
</protein>
<dbReference type="OMA" id="VMQFEQD"/>
<dbReference type="AlphaFoldDB" id="Q7XYQ8"/>
<dbReference type="CDD" id="cd12151">
    <property type="entry name" value="F1-ATPase_gamma"/>
    <property type="match status" value="1"/>
</dbReference>
<dbReference type="Gene3D" id="1.10.287.80">
    <property type="entry name" value="ATP synthase, gamma subunit, helix hairpin domain"/>
    <property type="match status" value="2"/>
</dbReference>
<comment type="similarity">
    <text evidence="3">Belongs to the ATPase gamma chain family.</text>
</comment>
<dbReference type="Gene3D" id="3.40.1380.10">
    <property type="match status" value="1"/>
</dbReference>
<dbReference type="PROSITE" id="PS00153">
    <property type="entry name" value="ATPASE_GAMMA"/>
    <property type="match status" value="1"/>
</dbReference>
<name>Q7XYQ8_BIGNA</name>
<evidence type="ECO:0000256" key="8">
    <source>
        <dbReference type="ARBA" id="ARBA00023196"/>
    </source>
</evidence>
<dbReference type="EMBL" id="AY267622">
    <property type="protein sequence ID" value="AAP79136.1"/>
    <property type="molecule type" value="mRNA"/>
</dbReference>
<keyword evidence="5" id="KW-0375">Hydrogen ion transport</keyword>
<comment type="function">
    <text evidence="1">Produces ATP from ADP in the presence of a proton gradient across the membrane. The gamma chain is believed to be important in regulating ATPase activity and the flow of protons through the CF(0) complex.</text>
</comment>
<evidence type="ECO:0000256" key="4">
    <source>
        <dbReference type="ARBA" id="ARBA00022448"/>
    </source>
</evidence>
<dbReference type="Pfam" id="PF00231">
    <property type="entry name" value="ATP-synt"/>
    <property type="match status" value="1"/>
</dbReference>
<dbReference type="InterPro" id="IPR023632">
    <property type="entry name" value="ATP_synth_F1_gsu_CS"/>
</dbReference>
<dbReference type="GO" id="GO:0045259">
    <property type="term" value="C:proton-transporting ATP synthase complex"/>
    <property type="evidence" value="ECO:0007669"/>
    <property type="project" value="UniProtKB-KW"/>
</dbReference>
<dbReference type="PRINTS" id="PR00126">
    <property type="entry name" value="ATPASEGAMMA"/>
</dbReference>
<evidence type="ECO:0000256" key="3">
    <source>
        <dbReference type="ARBA" id="ARBA00007681"/>
    </source>
</evidence>
<accession>Q7XYQ8</accession>
<keyword evidence="7" id="KW-0472">Membrane</keyword>
<dbReference type="HAMAP" id="MF_00815">
    <property type="entry name" value="ATP_synth_gamma_bact"/>
    <property type="match status" value="1"/>
</dbReference>
<evidence type="ECO:0000256" key="7">
    <source>
        <dbReference type="ARBA" id="ARBA00023136"/>
    </source>
</evidence>
<reference evidence="11" key="1">
    <citation type="journal article" date="2003" name="Proc. Natl. Acad. Sci. U.S.A.">
        <title>Lateral gene transfer and the evolution of plastid-targeted proteins in the secondary plastid-containing alga Bigelowiella natans.</title>
        <authorList>
            <person name="Archibald J.M."/>
            <person name="Rogers M.B."/>
            <person name="Toop M."/>
            <person name="Ishida K."/>
            <person name="Keeling P.J."/>
        </authorList>
    </citation>
    <scope>NUCLEOTIDE SEQUENCE</scope>
    <source>
        <strain evidence="11">CCMP 621</strain>
    </source>
</reference>
<dbReference type="PANTHER" id="PTHR11693:SF41">
    <property type="entry name" value="ATP SYNTHASE GAMMA CHAIN, CHLOROPLASTIC"/>
    <property type="match status" value="1"/>
</dbReference>
<evidence type="ECO:0000256" key="9">
    <source>
        <dbReference type="ARBA" id="ARBA00023310"/>
    </source>
</evidence>
<keyword evidence="6" id="KW-0406">Ion transport</keyword>
<keyword evidence="8" id="KW-0139">CF(1)</keyword>
<sequence>MARTPSLVFQASLGLNALLAAALLLCLSTGRSLGLGVTRSAAFSPAGTTRDVSNIRANANLKEVRGRIESVSNTKKITSSMKLVAAAKVRKAQAAVLGGRPFAENLVKTLYGINQKVRAEALTSALTEVRPVKNVLILTVSGDRGLCGAYNTFVLKKLLTRTQELQGMGIGVKHVAVGRKLQTWLKRRTDEYDVMGAYEMTDIFNQKAGDDENADALTGLAEEVLSSFTDGEVDKVEIIYTKFKSLIGSDPVIQTLLPLTPKGEICDVNGNCIDADEDEVFSLTTKGGELAVETEKQQLDTAGDLDKFMFEQQPDEVVDAVLPLYMDSTILRSIQESLASELAARMNAMSSACDNADELGTKLSRIYNRGRQAKITNEILEIVAGADAVG</sequence>
<proteinExistence type="evidence at transcript level"/>
<dbReference type="FunFam" id="1.10.287.80:FF:000003">
    <property type="entry name" value="ATP synthase gamma chain, chloroplastic"/>
    <property type="match status" value="1"/>
</dbReference>
<dbReference type="SUPFAM" id="SSF52943">
    <property type="entry name" value="ATP synthase (F1-ATPase), gamma subunit"/>
    <property type="match status" value="1"/>
</dbReference>
<dbReference type="InterPro" id="IPR035968">
    <property type="entry name" value="ATP_synth_F1_ATPase_gsu"/>
</dbReference>
<evidence type="ECO:0000256" key="6">
    <source>
        <dbReference type="ARBA" id="ARBA00023065"/>
    </source>
</evidence>
<organism evidence="11">
    <name type="scientific">Bigelowiella natans</name>
    <name type="common">Pedinomonas minutissima</name>
    <name type="synonym">Chlorarachnion sp. (strain CCMP621)</name>
    <dbReference type="NCBI Taxonomy" id="227086"/>
    <lineage>
        <taxon>Eukaryota</taxon>
        <taxon>Sar</taxon>
        <taxon>Rhizaria</taxon>
        <taxon>Cercozoa</taxon>
        <taxon>Chlorarachniophyceae</taxon>
        <taxon>Bigelowiella</taxon>
    </lineage>
</organism>
<keyword evidence="9" id="KW-0066">ATP synthesis</keyword>